<dbReference type="FunFam" id="2.40.110.10:FF:000011">
    <property type="entry name" value="Acyl-CoA dehydrogenase FadE34"/>
    <property type="match status" value="1"/>
</dbReference>
<dbReference type="InterPro" id="IPR009075">
    <property type="entry name" value="AcylCo_DH/oxidase_C"/>
</dbReference>
<dbReference type="Pfam" id="PF00441">
    <property type="entry name" value="Acyl-CoA_dh_1"/>
    <property type="match status" value="1"/>
</dbReference>
<organism evidence="10">
    <name type="scientific">marine sediment metagenome</name>
    <dbReference type="NCBI Taxonomy" id="412755"/>
    <lineage>
        <taxon>unclassified sequences</taxon>
        <taxon>metagenomes</taxon>
        <taxon>ecological metagenomes</taxon>
    </lineage>
</organism>
<dbReference type="GO" id="GO:0050660">
    <property type="term" value="F:flavin adenine dinucleotide binding"/>
    <property type="evidence" value="ECO:0007669"/>
    <property type="project" value="InterPro"/>
</dbReference>
<evidence type="ECO:0000256" key="5">
    <source>
        <dbReference type="ARBA" id="ARBA00023002"/>
    </source>
</evidence>
<comment type="cofactor">
    <cofactor evidence="1">
        <name>FAD</name>
        <dbReference type="ChEBI" id="CHEBI:57692"/>
    </cofactor>
</comment>
<dbReference type="InterPro" id="IPR046373">
    <property type="entry name" value="Acyl-CoA_Oxase/DH_mid-dom_sf"/>
</dbReference>
<dbReference type="PANTHER" id="PTHR43292:SF4">
    <property type="entry name" value="ACYL-COA DEHYDROGENASE FADE34"/>
    <property type="match status" value="1"/>
</dbReference>
<comment type="caution">
    <text evidence="10">The sequence shown here is derived from an EMBL/GenBank/DDBJ whole genome shotgun (WGS) entry which is preliminary data.</text>
</comment>
<gene>
    <name evidence="10" type="ORF">LCGC14_1488910</name>
</gene>
<dbReference type="Gene3D" id="2.40.110.10">
    <property type="entry name" value="Butyryl-CoA Dehydrogenase, subunit A, domain 2"/>
    <property type="match status" value="1"/>
</dbReference>
<keyword evidence="5" id="KW-0560">Oxidoreductase</keyword>
<dbReference type="SUPFAM" id="SSF56645">
    <property type="entry name" value="Acyl-CoA dehydrogenase NM domain-like"/>
    <property type="match status" value="1"/>
</dbReference>
<evidence type="ECO:0000256" key="1">
    <source>
        <dbReference type="ARBA" id="ARBA00001974"/>
    </source>
</evidence>
<dbReference type="GO" id="GO:0016627">
    <property type="term" value="F:oxidoreductase activity, acting on the CH-CH group of donors"/>
    <property type="evidence" value="ECO:0007669"/>
    <property type="project" value="InterPro"/>
</dbReference>
<proteinExistence type="inferred from homology"/>
<dbReference type="EMBL" id="LAZR01010685">
    <property type="protein sequence ID" value="KKM65670.1"/>
    <property type="molecule type" value="Genomic_DNA"/>
</dbReference>
<dbReference type="InterPro" id="IPR009100">
    <property type="entry name" value="AcylCoA_DH/oxidase_NM_dom_sf"/>
</dbReference>
<name>A0A0F9LMR8_9ZZZZ</name>
<dbReference type="InterPro" id="IPR037069">
    <property type="entry name" value="AcylCoA_DH/ox_N_sf"/>
</dbReference>
<dbReference type="Pfam" id="PF02770">
    <property type="entry name" value="Acyl-CoA_dh_M"/>
    <property type="match status" value="1"/>
</dbReference>
<reference evidence="10" key="1">
    <citation type="journal article" date="2015" name="Nature">
        <title>Complex archaea that bridge the gap between prokaryotes and eukaryotes.</title>
        <authorList>
            <person name="Spang A."/>
            <person name="Saw J.H."/>
            <person name="Jorgensen S.L."/>
            <person name="Zaremba-Niedzwiedzka K."/>
            <person name="Martijn J."/>
            <person name="Lind A.E."/>
            <person name="van Eijk R."/>
            <person name="Schleper C."/>
            <person name="Guy L."/>
            <person name="Ettema T.J."/>
        </authorList>
    </citation>
    <scope>NUCLEOTIDE SEQUENCE</scope>
</reference>
<evidence type="ECO:0000256" key="3">
    <source>
        <dbReference type="ARBA" id="ARBA00022630"/>
    </source>
</evidence>
<dbReference type="PANTHER" id="PTHR43292">
    <property type="entry name" value="ACYL-COA DEHYDROGENASE"/>
    <property type="match status" value="1"/>
</dbReference>
<dbReference type="Gene3D" id="1.10.540.10">
    <property type="entry name" value="Acyl-CoA dehydrogenase/oxidase, N-terminal domain"/>
    <property type="match status" value="1"/>
</dbReference>
<feature type="domain" description="Acyl-CoA dehydrogenase/oxidase N-terminal" evidence="9">
    <location>
        <begin position="6"/>
        <end position="125"/>
    </location>
</feature>
<evidence type="ECO:0000259" key="8">
    <source>
        <dbReference type="Pfam" id="PF02770"/>
    </source>
</evidence>
<dbReference type="InterPro" id="IPR052161">
    <property type="entry name" value="Mycobact_Acyl-CoA_DH"/>
</dbReference>
<sequence length="402" mass="43796">MDFHDSPEEAAFRREVRDFLAAEEPPGSASRQDDEGAAGGIDRYGVYPEWTKKLAARGWVAPAWPKEYGGAGMTVMQQFVFNEEMARARAPRPGGIGVGFAGPTIITYGTEEQKKEHLPLLVSGDAVWCQGFSEPGSGSDLASLQTRAVRDGDDYVINGQKIWTSGAQFAQRMILLARTDPDAPKHKGISYFLLDMKSPGVTVRPLVNMANSAAFNEVFFEDVRVPKKDLLGEENRGWYVAATTLDFERSSIGAAIAQQTQVEDLILFVREGAGDGVTVHPTVKLELAERSIEAETARLLSYRVITLQTKGMVPNHEASAAKLYSSELSQRVAATGMRLVGLYGLLDRDRKAEAEAAANRYAPRRGRLMRAYVNAVSSTIAGGTSEIQRNIIATRGLGLPRG</sequence>
<evidence type="ECO:0000259" key="9">
    <source>
        <dbReference type="Pfam" id="PF02771"/>
    </source>
</evidence>
<evidence type="ECO:0000256" key="2">
    <source>
        <dbReference type="ARBA" id="ARBA00009347"/>
    </source>
</evidence>
<keyword evidence="3" id="KW-0285">Flavoprotein</keyword>
<dbReference type="Gene3D" id="1.20.140.10">
    <property type="entry name" value="Butyryl-CoA Dehydrogenase, subunit A, domain 3"/>
    <property type="match status" value="1"/>
</dbReference>
<feature type="domain" description="Acyl-CoA oxidase/dehydrogenase middle" evidence="8">
    <location>
        <begin position="129"/>
        <end position="223"/>
    </location>
</feature>
<evidence type="ECO:0008006" key="11">
    <source>
        <dbReference type="Google" id="ProtNLM"/>
    </source>
</evidence>
<dbReference type="Pfam" id="PF02771">
    <property type="entry name" value="Acyl-CoA_dh_N"/>
    <property type="match status" value="1"/>
</dbReference>
<dbReference type="SUPFAM" id="SSF47203">
    <property type="entry name" value="Acyl-CoA dehydrogenase C-terminal domain-like"/>
    <property type="match status" value="1"/>
</dbReference>
<feature type="domain" description="Acyl-CoA dehydrogenase/oxidase C-terminal" evidence="7">
    <location>
        <begin position="235"/>
        <end position="395"/>
    </location>
</feature>
<comment type="similarity">
    <text evidence="2">Belongs to the acyl-CoA dehydrogenase family.</text>
</comment>
<dbReference type="InterPro" id="IPR013786">
    <property type="entry name" value="AcylCoA_DH/ox_N"/>
</dbReference>
<accession>A0A0F9LMR8</accession>
<evidence type="ECO:0000256" key="6">
    <source>
        <dbReference type="SAM" id="MobiDB-lite"/>
    </source>
</evidence>
<feature type="region of interest" description="Disordered" evidence="6">
    <location>
        <begin position="1"/>
        <end position="38"/>
    </location>
</feature>
<dbReference type="InterPro" id="IPR006091">
    <property type="entry name" value="Acyl-CoA_Oxase/DH_mid-dom"/>
</dbReference>
<evidence type="ECO:0000256" key="4">
    <source>
        <dbReference type="ARBA" id="ARBA00022827"/>
    </source>
</evidence>
<feature type="compositionally biased region" description="Basic and acidic residues" evidence="6">
    <location>
        <begin position="1"/>
        <end position="20"/>
    </location>
</feature>
<dbReference type="AlphaFoldDB" id="A0A0F9LMR8"/>
<protein>
    <recommendedName>
        <fullName evidence="11">Acyl-CoA dehydrogenase</fullName>
    </recommendedName>
</protein>
<dbReference type="GO" id="GO:0005886">
    <property type="term" value="C:plasma membrane"/>
    <property type="evidence" value="ECO:0007669"/>
    <property type="project" value="TreeGrafter"/>
</dbReference>
<evidence type="ECO:0000259" key="7">
    <source>
        <dbReference type="Pfam" id="PF00441"/>
    </source>
</evidence>
<keyword evidence="4" id="KW-0274">FAD</keyword>
<evidence type="ECO:0000313" key="10">
    <source>
        <dbReference type="EMBL" id="KKM65670.1"/>
    </source>
</evidence>
<dbReference type="InterPro" id="IPR036250">
    <property type="entry name" value="AcylCo_DH-like_C"/>
</dbReference>